<proteinExistence type="predicted"/>
<accession>A0A9N8ZIT3</accession>
<dbReference type="Proteomes" id="UP000789405">
    <property type="component" value="Unassembled WGS sequence"/>
</dbReference>
<evidence type="ECO:0000313" key="1">
    <source>
        <dbReference type="EMBL" id="CAG8497046.1"/>
    </source>
</evidence>
<evidence type="ECO:0000313" key="2">
    <source>
        <dbReference type="Proteomes" id="UP000789405"/>
    </source>
</evidence>
<dbReference type="AlphaFoldDB" id="A0A9N8ZIT3"/>
<dbReference type="EMBL" id="CAJVPY010000886">
    <property type="protein sequence ID" value="CAG8497046.1"/>
    <property type="molecule type" value="Genomic_DNA"/>
</dbReference>
<dbReference type="OrthoDB" id="2323426at2759"/>
<gene>
    <name evidence="1" type="ORF">DERYTH_LOCUS2704</name>
</gene>
<comment type="caution">
    <text evidence="1">The sequence shown here is derived from an EMBL/GenBank/DDBJ whole genome shotgun (WGS) entry which is preliminary data.</text>
</comment>
<name>A0A9N8ZIT3_9GLOM</name>
<organism evidence="1 2">
    <name type="scientific">Dentiscutata erythropus</name>
    <dbReference type="NCBI Taxonomy" id="1348616"/>
    <lineage>
        <taxon>Eukaryota</taxon>
        <taxon>Fungi</taxon>
        <taxon>Fungi incertae sedis</taxon>
        <taxon>Mucoromycota</taxon>
        <taxon>Glomeromycotina</taxon>
        <taxon>Glomeromycetes</taxon>
        <taxon>Diversisporales</taxon>
        <taxon>Gigasporaceae</taxon>
        <taxon>Dentiscutata</taxon>
    </lineage>
</organism>
<sequence length="211" mass="24604">MSLFARIKNLVNSILWKNPEYQTCRPHINESTWGHNVLKPIIDFIEYDLETEILIRWDAITSQASLDRNNDKGPIKKYDIFGVCKDEKYDIELILGEISHGPQDETHIHSIEDRNKLGKGAKDSLDSISRTYSKSPNFNLTNLKIFLLHSHGTKLEFLILDKKYSPMFRMRRLATIEIPFKKESDLLELIKVMKVELIRIKEELGLGLYNM</sequence>
<feature type="non-terminal residue" evidence="1">
    <location>
        <position position="211"/>
    </location>
</feature>
<protein>
    <submittedName>
        <fullName evidence="1">17393_t:CDS:1</fullName>
    </submittedName>
</protein>
<reference evidence="1" key="1">
    <citation type="submission" date="2021-06" db="EMBL/GenBank/DDBJ databases">
        <authorList>
            <person name="Kallberg Y."/>
            <person name="Tangrot J."/>
            <person name="Rosling A."/>
        </authorList>
    </citation>
    <scope>NUCLEOTIDE SEQUENCE</scope>
    <source>
        <strain evidence="1">MA453B</strain>
    </source>
</reference>
<keyword evidence="2" id="KW-1185">Reference proteome</keyword>